<evidence type="ECO:0000256" key="4">
    <source>
        <dbReference type="ARBA" id="ARBA00022692"/>
    </source>
</evidence>
<keyword evidence="11" id="KW-1185">Reference proteome</keyword>
<reference evidence="10 11" key="1">
    <citation type="submission" date="2024-05" db="EMBL/GenBank/DDBJ databases">
        <authorList>
            <person name="Wallberg A."/>
        </authorList>
    </citation>
    <scope>NUCLEOTIDE SEQUENCE [LARGE SCALE GENOMIC DNA]</scope>
</reference>
<keyword evidence="4 9" id="KW-0812">Transmembrane</keyword>
<evidence type="ECO:0000256" key="5">
    <source>
        <dbReference type="ARBA" id="ARBA00022989"/>
    </source>
</evidence>
<evidence type="ECO:0000256" key="2">
    <source>
        <dbReference type="ARBA" id="ARBA00007863"/>
    </source>
</evidence>
<dbReference type="Pfam" id="PF06027">
    <property type="entry name" value="SLC35F"/>
    <property type="match status" value="1"/>
</dbReference>
<dbReference type="InterPro" id="IPR009262">
    <property type="entry name" value="SLC35_F1/F2/F6"/>
</dbReference>
<dbReference type="InterPro" id="IPR052221">
    <property type="entry name" value="SLC35F_Transporter"/>
</dbReference>
<sequence length="262" mass="30249">MFYNIDQIFHDEVYVFFRAALERNDVGSVRWDSWVVLLLVAGFSISQFMFYLVAAFLIRDTSATALNLAVFSADFYTLITGIVLFGYKFHPLYVASFLLVTLGLTVFVLKPTPITFDEDEYESYYKEMTPERCNYINSHNSKDTIMNHAPEVESSGNHMDCDVIYHQQQPLPPQLMRQASCPECPECAYQNSWPINYDYSESMPSSPSKCRPLTQAQRRGSYSGCSTPYQSYMDLPDMEFQPTHRRSATLQRPPRVRFMLDA</sequence>
<evidence type="ECO:0000256" key="1">
    <source>
        <dbReference type="ARBA" id="ARBA00004141"/>
    </source>
</evidence>
<keyword evidence="5 9" id="KW-1133">Transmembrane helix</keyword>
<dbReference type="GO" id="GO:0016020">
    <property type="term" value="C:membrane"/>
    <property type="evidence" value="ECO:0007669"/>
    <property type="project" value="UniProtKB-SubCell"/>
</dbReference>
<dbReference type="PANTHER" id="PTHR14233:SF4">
    <property type="entry name" value="SOLUTE CARRIER FAMILY 35 MEMBER F2"/>
    <property type="match status" value="1"/>
</dbReference>
<dbReference type="EMBL" id="CAXKWB010000637">
    <property type="protein sequence ID" value="CAL4061485.1"/>
    <property type="molecule type" value="Genomic_DNA"/>
</dbReference>
<feature type="transmembrane region" description="Helical" evidence="9">
    <location>
        <begin position="65"/>
        <end position="86"/>
    </location>
</feature>
<evidence type="ECO:0008006" key="12">
    <source>
        <dbReference type="Google" id="ProtNLM"/>
    </source>
</evidence>
<feature type="transmembrane region" description="Helical" evidence="9">
    <location>
        <begin position="92"/>
        <end position="109"/>
    </location>
</feature>
<comment type="subcellular location">
    <subcellularLocation>
        <location evidence="1">Membrane</location>
        <topology evidence="1">Multi-pass membrane protein</topology>
    </subcellularLocation>
</comment>
<evidence type="ECO:0000313" key="11">
    <source>
        <dbReference type="Proteomes" id="UP001497623"/>
    </source>
</evidence>
<keyword evidence="3" id="KW-0813">Transport</keyword>
<keyword evidence="6 9" id="KW-0472">Membrane</keyword>
<protein>
    <recommendedName>
        <fullName evidence="12">Solute carrier family 35 member F1</fullName>
    </recommendedName>
</protein>
<dbReference type="PANTHER" id="PTHR14233">
    <property type="entry name" value="DUF914-RELATED"/>
    <property type="match status" value="1"/>
</dbReference>
<evidence type="ECO:0000256" key="8">
    <source>
        <dbReference type="SAM" id="MobiDB-lite"/>
    </source>
</evidence>
<feature type="region of interest" description="Disordered" evidence="8">
    <location>
        <begin position="204"/>
        <end position="224"/>
    </location>
</feature>
<gene>
    <name evidence="10" type="ORF">MNOR_LOCUS2170</name>
</gene>
<proteinExistence type="inferred from homology"/>
<dbReference type="GO" id="GO:0022857">
    <property type="term" value="F:transmembrane transporter activity"/>
    <property type="evidence" value="ECO:0007669"/>
    <property type="project" value="InterPro"/>
</dbReference>
<dbReference type="Proteomes" id="UP001497623">
    <property type="component" value="Unassembled WGS sequence"/>
</dbReference>
<evidence type="ECO:0000256" key="6">
    <source>
        <dbReference type="ARBA" id="ARBA00023136"/>
    </source>
</evidence>
<comment type="caution">
    <text evidence="10">The sequence shown here is derived from an EMBL/GenBank/DDBJ whole genome shotgun (WGS) entry which is preliminary data.</text>
</comment>
<evidence type="ECO:0000256" key="9">
    <source>
        <dbReference type="SAM" id="Phobius"/>
    </source>
</evidence>
<name>A0AAV2PQ83_MEGNR</name>
<dbReference type="AlphaFoldDB" id="A0AAV2PQ83"/>
<evidence type="ECO:0000313" key="10">
    <source>
        <dbReference type="EMBL" id="CAL4061485.1"/>
    </source>
</evidence>
<feature type="transmembrane region" description="Helical" evidence="9">
    <location>
        <begin position="34"/>
        <end position="58"/>
    </location>
</feature>
<organism evidence="10 11">
    <name type="scientific">Meganyctiphanes norvegica</name>
    <name type="common">Northern krill</name>
    <name type="synonym">Thysanopoda norvegica</name>
    <dbReference type="NCBI Taxonomy" id="48144"/>
    <lineage>
        <taxon>Eukaryota</taxon>
        <taxon>Metazoa</taxon>
        <taxon>Ecdysozoa</taxon>
        <taxon>Arthropoda</taxon>
        <taxon>Crustacea</taxon>
        <taxon>Multicrustacea</taxon>
        <taxon>Malacostraca</taxon>
        <taxon>Eumalacostraca</taxon>
        <taxon>Eucarida</taxon>
        <taxon>Euphausiacea</taxon>
        <taxon>Euphausiidae</taxon>
        <taxon>Meganyctiphanes</taxon>
    </lineage>
</organism>
<comment type="function">
    <text evidence="7">Putative solute transporter.</text>
</comment>
<comment type="similarity">
    <text evidence="2">Belongs to the SLC35F solute transporter family.</text>
</comment>
<evidence type="ECO:0000256" key="3">
    <source>
        <dbReference type="ARBA" id="ARBA00022448"/>
    </source>
</evidence>
<evidence type="ECO:0000256" key="7">
    <source>
        <dbReference type="ARBA" id="ARBA00037727"/>
    </source>
</evidence>
<accession>A0AAV2PQ83</accession>